<keyword evidence="5" id="KW-0813">Transport</keyword>
<dbReference type="RefSeq" id="WP_184246470.1">
    <property type="nucleotide sequence ID" value="NZ_BAAACU010000028.1"/>
</dbReference>
<keyword evidence="7" id="KW-1003">Cell membrane</keyword>
<evidence type="ECO:0000256" key="12">
    <source>
        <dbReference type="ARBA" id="ARBA00031636"/>
    </source>
</evidence>
<comment type="function">
    <text evidence="1">Multidrug efflux pump.</text>
</comment>
<evidence type="ECO:0000256" key="1">
    <source>
        <dbReference type="ARBA" id="ARBA00003408"/>
    </source>
</evidence>
<keyword evidence="10" id="KW-0406">Ion transport</keyword>
<comment type="caution">
    <text evidence="14">The sequence shown here is derived from an EMBL/GenBank/DDBJ whole genome shotgun (WGS) entry which is preliminary data.</text>
</comment>
<dbReference type="AlphaFoldDB" id="A0A841RM74"/>
<evidence type="ECO:0000313" key="15">
    <source>
        <dbReference type="Proteomes" id="UP000572212"/>
    </source>
</evidence>
<proteinExistence type="inferred from homology"/>
<feature type="transmembrane region" description="Helical" evidence="13">
    <location>
        <begin position="12"/>
        <end position="31"/>
    </location>
</feature>
<keyword evidence="9 13" id="KW-1133">Transmembrane helix</keyword>
<dbReference type="InterPro" id="IPR002528">
    <property type="entry name" value="MATE_fam"/>
</dbReference>
<dbReference type="NCBIfam" id="TIGR00797">
    <property type="entry name" value="matE"/>
    <property type="match status" value="1"/>
</dbReference>
<dbReference type="InterPro" id="IPR050222">
    <property type="entry name" value="MATE_MdtK"/>
</dbReference>
<evidence type="ECO:0000256" key="3">
    <source>
        <dbReference type="ARBA" id="ARBA00010199"/>
    </source>
</evidence>
<evidence type="ECO:0000313" key="14">
    <source>
        <dbReference type="EMBL" id="MBB6512723.1"/>
    </source>
</evidence>
<protein>
    <recommendedName>
        <fullName evidence="4">Probable multidrug resistance protein NorM</fullName>
    </recommendedName>
    <alternativeName>
        <fullName evidence="12">Multidrug-efflux transporter</fullName>
    </alternativeName>
</protein>
<dbReference type="GO" id="GO:0042910">
    <property type="term" value="F:xenobiotic transmembrane transporter activity"/>
    <property type="evidence" value="ECO:0007669"/>
    <property type="project" value="InterPro"/>
</dbReference>
<evidence type="ECO:0000256" key="5">
    <source>
        <dbReference type="ARBA" id="ARBA00022448"/>
    </source>
</evidence>
<gene>
    <name evidence="14" type="ORF">GGQ92_001509</name>
</gene>
<evidence type="ECO:0000256" key="4">
    <source>
        <dbReference type="ARBA" id="ARBA00020268"/>
    </source>
</evidence>
<accession>A0A841RM74</accession>
<dbReference type="CDD" id="cd13131">
    <property type="entry name" value="MATE_NorM_like"/>
    <property type="match status" value="1"/>
</dbReference>
<evidence type="ECO:0000256" key="10">
    <source>
        <dbReference type="ARBA" id="ARBA00023065"/>
    </source>
</evidence>
<dbReference type="EMBL" id="JACHON010000004">
    <property type="protein sequence ID" value="MBB6512723.1"/>
    <property type="molecule type" value="Genomic_DNA"/>
</dbReference>
<feature type="transmembrane region" description="Helical" evidence="13">
    <location>
        <begin position="389"/>
        <end position="412"/>
    </location>
</feature>
<keyword evidence="15" id="KW-1185">Reference proteome</keyword>
<dbReference type="Pfam" id="PF01554">
    <property type="entry name" value="MatE"/>
    <property type="match status" value="2"/>
</dbReference>
<feature type="transmembrane region" description="Helical" evidence="13">
    <location>
        <begin position="286"/>
        <end position="304"/>
    </location>
</feature>
<keyword evidence="11 13" id="KW-0472">Membrane</keyword>
<feature type="transmembrane region" description="Helical" evidence="13">
    <location>
        <begin position="56"/>
        <end position="81"/>
    </location>
</feature>
<feature type="transmembrane region" description="Helical" evidence="13">
    <location>
        <begin position="316"/>
        <end position="339"/>
    </location>
</feature>
<feature type="transmembrane region" description="Helical" evidence="13">
    <location>
        <begin position="194"/>
        <end position="216"/>
    </location>
</feature>
<dbReference type="PIRSF" id="PIRSF006603">
    <property type="entry name" value="DinF"/>
    <property type="match status" value="1"/>
</dbReference>
<comment type="similarity">
    <text evidence="3">Belongs to the multi antimicrobial extrusion (MATE) (TC 2.A.66.1) family.</text>
</comment>
<keyword evidence="8 13" id="KW-0812">Transmembrane</keyword>
<keyword evidence="6" id="KW-0050">Antiport</keyword>
<dbReference type="PANTHER" id="PTHR43298">
    <property type="entry name" value="MULTIDRUG RESISTANCE PROTEIN NORM-RELATED"/>
    <property type="match status" value="1"/>
</dbReference>
<dbReference type="GO" id="GO:0005886">
    <property type="term" value="C:plasma membrane"/>
    <property type="evidence" value="ECO:0007669"/>
    <property type="project" value="UniProtKB-SubCell"/>
</dbReference>
<evidence type="ECO:0000256" key="13">
    <source>
        <dbReference type="SAM" id="Phobius"/>
    </source>
</evidence>
<feature type="transmembrane region" description="Helical" evidence="13">
    <location>
        <begin position="162"/>
        <end position="182"/>
    </location>
</feature>
<comment type="subcellular location">
    <subcellularLocation>
        <location evidence="2">Cell membrane</location>
        <topology evidence="2">Multi-pass membrane protein</topology>
    </subcellularLocation>
</comment>
<feature type="transmembrane region" description="Helical" evidence="13">
    <location>
        <begin position="244"/>
        <end position="266"/>
    </location>
</feature>
<dbReference type="GO" id="GO:0015297">
    <property type="term" value="F:antiporter activity"/>
    <property type="evidence" value="ECO:0007669"/>
    <property type="project" value="UniProtKB-KW"/>
</dbReference>
<feature type="transmembrane region" description="Helical" evidence="13">
    <location>
        <begin position="132"/>
        <end position="150"/>
    </location>
</feature>
<dbReference type="PANTHER" id="PTHR43298:SF2">
    <property type="entry name" value="FMN_FAD EXPORTER YEEO-RELATED"/>
    <property type="match status" value="1"/>
</dbReference>
<reference evidence="14 15" key="1">
    <citation type="submission" date="2020-08" db="EMBL/GenBank/DDBJ databases">
        <title>Genomic Encyclopedia of Type Strains, Phase IV (KMG-IV): sequencing the most valuable type-strain genomes for metagenomic binning, comparative biology and taxonomic classification.</title>
        <authorList>
            <person name="Goeker M."/>
        </authorList>
    </citation>
    <scope>NUCLEOTIDE SEQUENCE [LARGE SCALE GENOMIC DNA]</scope>
    <source>
        <strain evidence="14 15">DSM 11805</strain>
    </source>
</reference>
<dbReference type="InterPro" id="IPR048279">
    <property type="entry name" value="MdtK-like"/>
</dbReference>
<evidence type="ECO:0000256" key="11">
    <source>
        <dbReference type="ARBA" id="ARBA00023136"/>
    </source>
</evidence>
<feature type="transmembrane region" description="Helical" evidence="13">
    <location>
        <begin position="418"/>
        <end position="441"/>
    </location>
</feature>
<name>A0A841RM74_9BACI</name>
<dbReference type="GO" id="GO:0006811">
    <property type="term" value="P:monoatomic ion transport"/>
    <property type="evidence" value="ECO:0007669"/>
    <property type="project" value="UniProtKB-KW"/>
</dbReference>
<evidence type="ECO:0000256" key="2">
    <source>
        <dbReference type="ARBA" id="ARBA00004651"/>
    </source>
</evidence>
<dbReference type="Proteomes" id="UP000572212">
    <property type="component" value="Unassembled WGS sequence"/>
</dbReference>
<evidence type="ECO:0000256" key="8">
    <source>
        <dbReference type="ARBA" id="ARBA00022692"/>
    </source>
</evidence>
<evidence type="ECO:0000256" key="7">
    <source>
        <dbReference type="ARBA" id="ARBA00022475"/>
    </source>
</evidence>
<evidence type="ECO:0000256" key="9">
    <source>
        <dbReference type="ARBA" id="ARBA00022989"/>
    </source>
</evidence>
<sequence>MYATKTLKEKIKLLLIILIPILITQVSMYAMNFFDTIMSGRAGASELAGVAIGSSLWVPISTGINGILMAMSPIVAHYIGAQEEKKIQFSVQQGIYLAIGLGAIVSVIGYFLIDPILNLMDLEPQVRHVAKYYLISLGFGIIPMFIYNLLRCYIDGLGQTRTSMVIVLIALPINILLNYIFIFGKLGVPAMGGIGAGIATAITFFINMTLSIIIVYRVEPFRTHRIFNNWKKINFHEWWQQLRIGVPIGFSIFFEVSIFAAVTLLLSAYGTNTLAAHQAANSFASLLYMIPLSIAMSLTIAVGYEVGAKRMSDAKTYAYTGIVSGVFFSLFAGGIIYLLDTQVAGLYSNNPEVIELTKNFLYFAIFFQFADGVAAPIQGVLRGYKDVNITFWMALISYWAIGLPSGYLLANYTTMDAYGYWMGLIIGLTVGAITLFSRMYYLQKRLEKKLT</sequence>
<feature type="transmembrane region" description="Helical" evidence="13">
    <location>
        <begin position="93"/>
        <end position="112"/>
    </location>
</feature>
<evidence type="ECO:0000256" key="6">
    <source>
        <dbReference type="ARBA" id="ARBA00022449"/>
    </source>
</evidence>
<feature type="transmembrane region" description="Helical" evidence="13">
    <location>
        <begin position="359"/>
        <end position="377"/>
    </location>
</feature>
<organism evidence="14 15">
    <name type="scientific">Gracilibacillus halotolerans</name>
    <dbReference type="NCBI Taxonomy" id="74386"/>
    <lineage>
        <taxon>Bacteria</taxon>
        <taxon>Bacillati</taxon>
        <taxon>Bacillota</taxon>
        <taxon>Bacilli</taxon>
        <taxon>Bacillales</taxon>
        <taxon>Bacillaceae</taxon>
        <taxon>Gracilibacillus</taxon>
    </lineage>
</organism>